<dbReference type="EMBL" id="AEUD01000007">
    <property type="protein sequence ID" value="EGD55255.1"/>
    <property type="molecule type" value="Genomic_DNA"/>
</dbReference>
<keyword evidence="2" id="KW-1185">Reference proteome</keyword>
<dbReference type="AlphaFoldDB" id="F1YJ40"/>
<organism evidence="1 2">
    <name type="scientific">Gordonia neofelifaecis NRRL B-59395</name>
    <dbReference type="NCBI Taxonomy" id="644548"/>
    <lineage>
        <taxon>Bacteria</taxon>
        <taxon>Bacillati</taxon>
        <taxon>Actinomycetota</taxon>
        <taxon>Actinomycetes</taxon>
        <taxon>Mycobacteriales</taxon>
        <taxon>Gordoniaceae</taxon>
        <taxon>Gordonia</taxon>
    </lineage>
</organism>
<accession>F1YJ40</accession>
<gene>
    <name evidence="1" type="ORF">SCNU_10294</name>
</gene>
<evidence type="ECO:0000313" key="2">
    <source>
        <dbReference type="Proteomes" id="UP000035065"/>
    </source>
</evidence>
<sequence>MTIKPAHRRIATITVGVVVLLAFVIAGMTLRVPYVALGPGPTVNTLGDVDGKPVVEVSNAVDPNPKGNLNLTTVSLRDGMTLFQAPGDRTRWLRVTEGPPRR</sequence>
<dbReference type="RefSeq" id="WP_009679283.1">
    <property type="nucleotide sequence ID" value="NZ_AEUD01000007.1"/>
</dbReference>
<comment type="caution">
    <text evidence="1">The sequence shown here is derived from an EMBL/GenBank/DDBJ whole genome shotgun (WGS) entry which is preliminary data.</text>
</comment>
<dbReference type="Proteomes" id="UP000035065">
    <property type="component" value="Unassembled WGS sequence"/>
</dbReference>
<name>F1YJ40_9ACTN</name>
<evidence type="ECO:0000313" key="1">
    <source>
        <dbReference type="EMBL" id="EGD55255.1"/>
    </source>
</evidence>
<reference evidence="1 2" key="1">
    <citation type="journal article" date="2011" name="J. Bacteriol.">
        <title>Draft Genome Sequence of Gordonia neofelifaecis NRRL B-59395, a Cholesterol-Degrading Actinomycete.</title>
        <authorList>
            <person name="Ge F."/>
            <person name="Li W."/>
            <person name="Chen G."/>
            <person name="Liu Y."/>
            <person name="Zhang G."/>
            <person name="Yong B."/>
            <person name="Wang Q."/>
            <person name="Wang N."/>
            <person name="Huang Z."/>
            <person name="Li W."/>
            <person name="Wang J."/>
            <person name="Wu C."/>
            <person name="Xie Q."/>
            <person name="Liu G."/>
        </authorList>
    </citation>
    <scope>NUCLEOTIDE SEQUENCE [LARGE SCALE GENOMIC DNA]</scope>
    <source>
        <strain evidence="1 2">NRRL B-59395</strain>
    </source>
</reference>
<dbReference type="STRING" id="644548.SCNU_10294"/>
<protein>
    <submittedName>
        <fullName evidence="1">Uncharacterized protein</fullName>
    </submittedName>
</protein>
<proteinExistence type="predicted"/>
<dbReference type="eggNOG" id="COG3480">
    <property type="taxonomic scope" value="Bacteria"/>
</dbReference>